<accession>A0A318TVJ9</accession>
<dbReference type="InterPro" id="IPR014108">
    <property type="entry name" value="Caa3-assmbl_CtaG"/>
</dbReference>
<dbReference type="OrthoDB" id="128422at2"/>
<dbReference type="Pfam" id="PF09678">
    <property type="entry name" value="Caa3_CtaG"/>
    <property type="match status" value="1"/>
</dbReference>
<evidence type="ECO:0000256" key="4">
    <source>
        <dbReference type="ARBA" id="ARBA00022989"/>
    </source>
</evidence>
<gene>
    <name evidence="7" type="ORF">BJ095_1062</name>
</gene>
<dbReference type="AlphaFoldDB" id="A0A318TVJ9"/>
<comment type="caution">
    <text evidence="7">The sequence shown here is derived from an EMBL/GenBank/DDBJ whole genome shotgun (WGS) entry which is preliminary data.</text>
</comment>
<keyword evidence="2" id="KW-1003">Cell membrane</keyword>
<feature type="transmembrane region" description="Helical" evidence="6">
    <location>
        <begin position="149"/>
        <end position="170"/>
    </location>
</feature>
<evidence type="ECO:0000256" key="3">
    <source>
        <dbReference type="ARBA" id="ARBA00022692"/>
    </source>
</evidence>
<proteinExistence type="predicted"/>
<feature type="transmembrane region" description="Helical" evidence="6">
    <location>
        <begin position="12"/>
        <end position="34"/>
    </location>
</feature>
<sequence length="306" mass="35138">MPLSIFGFQALWSPYLIGVILFLTVVYFLVTVVWRKDFKVSEPLKRGEATYFILAMILLYVIKGSPIDLMSHIMFSYHMVQMAFLLLLVPMFLIKGIPWWVWKVVVEAPVFRNIFDLLTKPVISAFVFAMMFSLYHMPGIFDAIKLDETFHGIFTFFLFLSAFFMNWPLVGNVPGYKQMKPLYKIAYIIANAVLITPACALIIFNPNPMYSTYTDGEAWLKAMELCVPASTLSGLALSGPELFNNMKPLEDQQLGGVLMKIIQEIIFGVVLATVFRKWWIQEKKDDKAITENALRDFQANKQSQQY</sequence>
<dbReference type="RefSeq" id="WP_107933795.1">
    <property type="nucleotide sequence ID" value="NZ_JAMAWO010000001.1"/>
</dbReference>
<protein>
    <submittedName>
        <fullName evidence="7">Putative membrane protein</fullName>
    </submittedName>
</protein>
<evidence type="ECO:0000256" key="6">
    <source>
        <dbReference type="SAM" id="Phobius"/>
    </source>
</evidence>
<feature type="transmembrane region" description="Helical" evidence="6">
    <location>
        <begin position="254"/>
        <end position="275"/>
    </location>
</feature>
<dbReference type="InterPro" id="IPR019108">
    <property type="entry name" value="Caa3_assmbl_CtaG-rel"/>
</dbReference>
<dbReference type="EMBL" id="QJTJ01000006">
    <property type="protein sequence ID" value="PYF06988.1"/>
    <property type="molecule type" value="Genomic_DNA"/>
</dbReference>
<evidence type="ECO:0000313" key="7">
    <source>
        <dbReference type="EMBL" id="PYF06988.1"/>
    </source>
</evidence>
<feature type="transmembrane region" description="Helical" evidence="6">
    <location>
        <begin position="114"/>
        <end position="137"/>
    </location>
</feature>
<evidence type="ECO:0000256" key="2">
    <source>
        <dbReference type="ARBA" id="ARBA00022475"/>
    </source>
</evidence>
<keyword evidence="4 6" id="KW-1133">Transmembrane helix</keyword>
<keyword evidence="5 6" id="KW-0472">Membrane</keyword>
<evidence type="ECO:0000313" key="8">
    <source>
        <dbReference type="Proteomes" id="UP000247416"/>
    </source>
</evidence>
<feature type="transmembrane region" description="Helical" evidence="6">
    <location>
        <begin position="82"/>
        <end position="102"/>
    </location>
</feature>
<evidence type="ECO:0000256" key="1">
    <source>
        <dbReference type="ARBA" id="ARBA00004651"/>
    </source>
</evidence>
<comment type="subcellular location">
    <subcellularLocation>
        <location evidence="1">Cell membrane</location>
        <topology evidence="1">Multi-pass membrane protein</topology>
    </subcellularLocation>
</comment>
<dbReference type="Proteomes" id="UP000247416">
    <property type="component" value="Unassembled WGS sequence"/>
</dbReference>
<dbReference type="GO" id="GO:0005886">
    <property type="term" value="C:plasma membrane"/>
    <property type="evidence" value="ECO:0007669"/>
    <property type="project" value="UniProtKB-SubCell"/>
</dbReference>
<organism evidence="7 8">
    <name type="scientific">Ureibacillus chungkukjangi</name>
    <dbReference type="NCBI Taxonomy" id="1202712"/>
    <lineage>
        <taxon>Bacteria</taxon>
        <taxon>Bacillati</taxon>
        <taxon>Bacillota</taxon>
        <taxon>Bacilli</taxon>
        <taxon>Bacillales</taxon>
        <taxon>Caryophanaceae</taxon>
        <taxon>Ureibacillus</taxon>
    </lineage>
</organism>
<reference evidence="7 8" key="1">
    <citation type="submission" date="2018-06" db="EMBL/GenBank/DDBJ databases">
        <title>Genomic Encyclopedia of Archaeal and Bacterial Type Strains, Phase II (KMG-II): from individual species to whole genera.</title>
        <authorList>
            <person name="Goeker M."/>
        </authorList>
    </citation>
    <scope>NUCLEOTIDE SEQUENCE [LARGE SCALE GENOMIC DNA]</scope>
    <source>
        <strain evidence="7 8">KACC 16626</strain>
    </source>
</reference>
<feature type="transmembrane region" description="Helical" evidence="6">
    <location>
        <begin position="46"/>
        <end position="62"/>
    </location>
</feature>
<evidence type="ECO:0000256" key="5">
    <source>
        <dbReference type="ARBA" id="ARBA00023136"/>
    </source>
</evidence>
<keyword evidence="3 6" id="KW-0812">Transmembrane</keyword>
<name>A0A318TVJ9_9BACL</name>
<keyword evidence="8" id="KW-1185">Reference proteome</keyword>
<dbReference type="NCBIfam" id="TIGR02737">
    <property type="entry name" value="caa3_CtaG"/>
    <property type="match status" value="1"/>
</dbReference>
<feature type="transmembrane region" description="Helical" evidence="6">
    <location>
        <begin position="182"/>
        <end position="204"/>
    </location>
</feature>